<comment type="subcellular location">
    <subcellularLocation>
        <location evidence="1">Cell membrane</location>
        <topology evidence="1">Multi-pass membrane protein</topology>
    </subcellularLocation>
</comment>
<dbReference type="KEGG" id="tio:INP52_00075"/>
<dbReference type="PANTHER" id="PTHR30506:SF3">
    <property type="entry name" value="UPF0126 INNER MEMBRANE PROTEIN YADS-RELATED"/>
    <property type="match status" value="1"/>
</dbReference>
<evidence type="ECO:0000256" key="3">
    <source>
        <dbReference type="ARBA" id="ARBA00022475"/>
    </source>
</evidence>
<evidence type="ECO:0000256" key="1">
    <source>
        <dbReference type="ARBA" id="ARBA00004651"/>
    </source>
</evidence>
<dbReference type="Proteomes" id="UP000593735">
    <property type="component" value="Chromosome"/>
</dbReference>
<feature type="transmembrane region" description="Helical" evidence="7">
    <location>
        <begin position="62"/>
        <end position="79"/>
    </location>
</feature>
<feature type="transmembrane region" description="Helical" evidence="7">
    <location>
        <begin position="30"/>
        <end position="47"/>
    </location>
</feature>
<evidence type="ECO:0000256" key="4">
    <source>
        <dbReference type="ARBA" id="ARBA00022692"/>
    </source>
</evidence>
<dbReference type="PANTHER" id="PTHR30506">
    <property type="entry name" value="INNER MEMBRANE PROTEIN"/>
    <property type="match status" value="1"/>
</dbReference>
<keyword evidence="10" id="KW-1185">Reference proteome</keyword>
<feature type="transmembrane region" description="Helical" evidence="7">
    <location>
        <begin position="110"/>
        <end position="129"/>
    </location>
</feature>
<dbReference type="EMBL" id="CP063767">
    <property type="protein sequence ID" value="QOY61503.1"/>
    <property type="molecule type" value="Genomic_DNA"/>
</dbReference>
<accession>A0A7S7RVC9</accession>
<gene>
    <name evidence="9" type="ORF">INP52_00075</name>
</gene>
<organism evidence="9 10">
    <name type="scientific">Thermophilibacter immobilis</name>
    <dbReference type="NCBI Taxonomy" id="2779519"/>
    <lineage>
        <taxon>Bacteria</taxon>
        <taxon>Bacillati</taxon>
        <taxon>Actinomycetota</taxon>
        <taxon>Coriobacteriia</taxon>
        <taxon>Coriobacteriales</taxon>
        <taxon>Atopobiaceae</taxon>
        <taxon>Thermophilibacter</taxon>
    </lineage>
</organism>
<proteinExistence type="inferred from homology"/>
<feature type="domain" description="Glycine transporter" evidence="8">
    <location>
        <begin position="6"/>
        <end position="79"/>
    </location>
</feature>
<dbReference type="AlphaFoldDB" id="A0A7S7RVC9"/>
<keyword evidence="4 7" id="KW-0812">Transmembrane</keyword>
<evidence type="ECO:0000313" key="9">
    <source>
        <dbReference type="EMBL" id="QOY61503.1"/>
    </source>
</evidence>
<dbReference type="GO" id="GO:0005886">
    <property type="term" value="C:plasma membrane"/>
    <property type="evidence" value="ECO:0007669"/>
    <property type="project" value="UniProtKB-SubCell"/>
</dbReference>
<feature type="domain" description="Glycine transporter" evidence="8">
    <location>
        <begin position="92"/>
        <end position="164"/>
    </location>
</feature>
<sequence>MSLPAWLDLASVVVGAISGVFVARERRLDPVGFVGLAILCGLGGGLIRDMMMQTGGVYMLDSPYAIVAVVATALLAFFFPGPFDRFPALIEWVDIVSVGLFALMGTDKAVVHGLLPVSAILMGTITGVGGGMLRDVFLGDVPRIFRPSNYYALCALAGAATYYLAVVGTSIEKLWGAALCVCVTVTLRRWSLRYNVLSPTDVNLGPRVAGRMRHLTKGTRIVRRSK</sequence>
<evidence type="ECO:0000259" key="8">
    <source>
        <dbReference type="Pfam" id="PF03458"/>
    </source>
</evidence>
<dbReference type="InterPro" id="IPR005115">
    <property type="entry name" value="Gly_transporter"/>
</dbReference>
<evidence type="ECO:0000256" key="2">
    <source>
        <dbReference type="ARBA" id="ARBA00008193"/>
    </source>
</evidence>
<evidence type="ECO:0000256" key="6">
    <source>
        <dbReference type="ARBA" id="ARBA00023136"/>
    </source>
</evidence>
<feature type="transmembrane region" description="Helical" evidence="7">
    <location>
        <begin position="150"/>
        <end position="168"/>
    </location>
</feature>
<keyword evidence="6 7" id="KW-0472">Membrane</keyword>
<reference evidence="9 10" key="1">
    <citation type="submission" date="2020-10" db="EMBL/GenBank/DDBJ databases">
        <title>Olsenella immobilis sp.nov., isolated from the mud in a fermentation cellar used for the production of Chinese strong-flavoured liquor.</title>
        <authorList>
            <person name="Lu L."/>
        </authorList>
    </citation>
    <scope>NUCLEOTIDE SEQUENCE [LARGE SCALE GENOMIC DNA]</scope>
    <source>
        <strain evidence="9 10">LZLJ-2</strain>
    </source>
</reference>
<feature type="transmembrane region" description="Helical" evidence="7">
    <location>
        <begin position="6"/>
        <end position="23"/>
    </location>
</feature>
<name>A0A7S7RVC9_9ACTN</name>
<dbReference type="Pfam" id="PF03458">
    <property type="entry name" value="Gly_transporter"/>
    <property type="match status" value="2"/>
</dbReference>
<comment type="similarity">
    <text evidence="2">Belongs to the UPF0126 family.</text>
</comment>
<protein>
    <submittedName>
        <fullName evidence="9">TRIC cation channel family protein</fullName>
    </submittedName>
</protein>
<evidence type="ECO:0000256" key="7">
    <source>
        <dbReference type="SAM" id="Phobius"/>
    </source>
</evidence>
<evidence type="ECO:0000313" key="10">
    <source>
        <dbReference type="Proteomes" id="UP000593735"/>
    </source>
</evidence>
<evidence type="ECO:0000256" key="5">
    <source>
        <dbReference type="ARBA" id="ARBA00022989"/>
    </source>
</evidence>
<keyword evidence="3" id="KW-1003">Cell membrane</keyword>
<keyword evidence="5 7" id="KW-1133">Transmembrane helix</keyword>